<dbReference type="VEuPathDB" id="FungiDB:AB675_7683"/>
<dbReference type="InterPro" id="IPR003323">
    <property type="entry name" value="OTU_dom"/>
</dbReference>
<evidence type="ECO:0000256" key="1">
    <source>
        <dbReference type="SAM" id="MobiDB-lite"/>
    </source>
</evidence>
<dbReference type="GO" id="GO:0004843">
    <property type="term" value="F:cysteine-type deubiquitinase activity"/>
    <property type="evidence" value="ECO:0007669"/>
    <property type="project" value="TreeGrafter"/>
</dbReference>
<dbReference type="STRING" id="1664694.A0A0N1P188"/>
<feature type="compositionally biased region" description="Basic and acidic residues" evidence="1">
    <location>
        <begin position="1"/>
        <end position="16"/>
    </location>
</feature>
<accession>A0A0N1P188</accession>
<dbReference type="InterPro" id="IPR050704">
    <property type="entry name" value="Peptidase_C85-like"/>
</dbReference>
<keyword evidence="4" id="KW-1185">Reference proteome</keyword>
<evidence type="ECO:0000313" key="4">
    <source>
        <dbReference type="Proteomes" id="UP000038010"/>
    </source>
</evidence>
<proteinExistence type="predicted"/>
<dbReference type="EMBL" id="LFJN01000012">
    <property type="protein sequence ID" value="KPI40312.1"/>
    <property type="molecule type" value="Genomic_DNA"/>
</dbReference>
<dbReference type="Gene3D" id="3.90.70.80">
    <property type="match status" value="1"/>
</dbReference>
<evidence type="ECO:0000259" key="2">
    <source>
        <dbReference type="PROSITE" id="PS50802"/>
    </source>
</evidence>
<dbReference type="CDD" id="cd22762">
    <property type="entry name" value="OTU_fungi_OTU2-like"/>
    <property type="match status" value="1"/>
</dbReference>
<dbReference type="Pfam" id="PF02338">
    <property type="entry name" value="OTU"/>
    <property type="match status" value="1"/>
</dbReference>
<feature type="region of interest" description="Disordered" evidence="1">
    <location>
        <begin position="1"/>
        <end position="130"/>
    </location>
</feature>
<dbReference type="SUPFAM" id="SSF54001">
    <property type="entry name" value="Cysteine proteinases"/>
    <property type="match status" value="1"/>
</dbReference>
<comment type="caution">
    <text evidence="3">The sequence shown here is derived from an EMBL/GenBank/DDBJ whole genome shotgun (WGS) entry which is preliminary data.</text>
</comment>
<feature type="compositionally biased region" description="Polar residues" evidence="1">
    <location>
        <begin position="100"/>
        <end position="114"/>
    </location>
</feature>
<sequence>MEELLARHRAERKDLQSKITSKKKNATKKTRKGVNDECENLERELKERQQAEMNEVEGTSLADDTSALDLNGSQDPEEASDGGTKAAKHDQLEKPPKQVSFDSNTKSDPSSTLAEQALPPETKKPSRQKARLARRAAEQAALASEAAEEAANLPDQRAQELAAMRGQQSKLGLLETFIQPDGHCLYSAIAHGLPPATSATAESKKEGYHDVRVKTSKFIEEHSDDFAAFLEEPLVVYVRKIRDTAEWGGQVELQAIARAYEITVKVLQADGRVETFESGTGGGADSAAEVWLAYYKHSFGLGEHYNALKKA</sequence>
<organism evidence="3 4">
    <name type="scientific">Cyphellophora attinorum</name>
    <dbReference type="NCBI Taxonomy" id="1664694"/>
    <lineage>
        <taxon>Eukaryota</taxon>
        <taxon>Fungi</taxon>
        <taxon>Dikarya</taxon>
        <taxon>Ascomycota</taxon>
        <taxon>Pezizomycotina</taxon>
        <taxon>Eurotiomycetes</taxon>
        <taxon>Chaetothyriomycetidae</taxon>
        <taxon>Chaetothyriales</taxon>
        <taxon>Cyphellophoraceae</taxon>
        <taxon>Cyphellophora</taxon>
    </lineage>
</organism>
<feature type="compositionally biased region" description="Basic and acidic residues" evidence="1">
    <location>
        <begin position="87"/>
        <end position="96"/>
    </location>
</feature>
<name>A0A0N1P188_9EURO</name>
<evidence type="ECO:0000313" key="3">
    <source>
        <dbReference type="EMBL" id="KPI40312.1"/>
    </source>
</evidence>
<dbReference type="PROSITE" id="PS50802">
    <property type="entry name" value="OTU"/>
    <property type="match status" value="1"/>
</dbReference>
<dbReference type="OrthoDB" id="415023at2759"/>
<dbReference type="PANTHER" id="PTHR12419">
    <property type="entry name" value="OTU DOMAIN CONTAINING PROTEIN"/>
    <property type="match status" value="1"/>
</dbReference>
<gene>
    <name evidence="3" type="ORF">AB675_7683</name>
</gene>
<dbReference type="RefSeq" id="XP_018000275.1">
    <property type="nucleotide sequence ID" value="XM_018148071.1"/>
</dbReference>
<dbReference type="GO" id="GO:0016579">
    <property type="term" value="P:protein deubiquitination"/>
    <property type="evidence" value="ECO:0007669"/>
    <property type="project" value="TreeGrafter"/>
</dbReference>
<dbReference type="GeneID" id="28739951"/>
<dbReference type="InterPro" id="IPR049771">
    <property type="entry name" value="OTU2-like_OTU"/>
</dbReference>
<dbReference type="AlphaFoldDB" id="A0A0N1P188"/>
<dbReference type="Proteomes" id="UP000038010">
    <property type="component" value="Unassembled WGS sequence"/>
</dbReference>
<feature type="compositionally biased region" description="Basic and acidic residues" evidence="1">
    <location>
        <begin position="40"/>
        <end position="50"/>
    </location>
</feature>
<protein>
    <submittedName>
        <fullName evidence="3">OTU domain-containing protein 2</fullName>
    </submittedName>
</protein>
<reference evidence="3 4" key="1">
    <citation type="submission" date="2015-06" db="EMBL/GenBank/DDBJ databases">
        <title>Draft genome of the ant-associated black yeast Phialophora attae CBS 131958.</title>
        <authorList>
            <person name="Moreno L.F."/>
            <person name="Stielow B.J."/>
            <person name="de Hoog S."/>
            <person name="Vicente V.A."/>
            <person name="Weiss V.A."/>
            <person name="de Vries M."/>
            <person name="Cruz L.M."/>
            <person name="Souza E.M."/>
        </authorList>
    </citation>
    <scope>NUCLEOTIDE SEQUENCE [LARGE SCALE GENOMIC DNA]</scope>
    <source>
        <strain evidence="3 4">CBS 131958</strain>
    </source>
</reference>
<dbReference type="PANTHER" id="PTHR12419:SF10">
    <property type="entry name" value="DEUBIQUITINASE OTUD6B"/>
    <property type="match status" value="1"/>
</dbReference>
<feature type="domain" description="OTU" evidence="2">
    <location>
        <begin position="173"/>
        <end position="311"/>
    </location>
</feature>
<dbReference type="InterPro" id="IPR038765">
    <property type="entry name" value="Papain-like_cys_pep_sf"/>
</dbReference>
<feature type="compositionally biased region" description="Basic residues" evidence="1">
    <location>
        <begin position="20"/>
        <end position="32"/>
    </location>
</feature>